<proteinExistence type="predicted"/>
<dbReference type="Pfam" id="PF13772">
    <property type="entry name" value="AIG2_2"/>
    <property type="match status" value="1"/>
</dbReference>
<evidence type="ECO:0000256" key="1">
    <source>
        <dbReference type="ARBA" id="ARBA00012346"/>
    </source>
</evidence>
<dbReference type="Proteomes" id="UP000288216">
    <property type="component" value="Unassembled WGS sequence"/>
</dbReference>
<keyword evidence="7" id="KW-1185">Reference proteome</keyword>
<name>A0A401PZ08_SCYTO</name>
<evidence type="ECO:0000256" key="5">
    <source>
        <dbReference type="SAM" id="SignalP"/>
    </source>
</evidence>
<reference evidence="6 7" key="1">
    <citation type="journal article" date="2018" name="Nat. Ecol. Evol.">
        <title>Shark genomes provide insights into elasmobranch evolution and the origin of vertebrates.</title>
        <authorList>
            <person name="Hara Y"/>
            <person name="Yamaguchi K"/>
            <person name="Onimaru K"/>
            <person name="Kadota M"/>
            <person name="Koyanagi M"/>
            <person name="Keeley SD"/>
            <person name="Tatsumi K"/>
            <person name="Tanaka K"/>
            <person name="Motone F"/>
            <person name="Kageyama Y"/>
            <person name="Nozu R"/>
            <person name="Adachi N"/>
            <person name="Nishimura O"/>
            <person name="Nakagawa R"/>
            <person name="Tanegashima C"/>
            <person name="Kiyatake I"/>
            <person name="Matsumoto R"/>
            <person name="Murakumo K"/>
            <person name="Nishida K"/>
            <person name="Terakita A"/>
            <person name="Kuratani S"/>
            <person name="Sato K"/>
            <person name="Hyodo S Kuraku.S."/>
        </authorList>
    </citation>
    <scope>NUCLEOTIDE SEQUENCE [LARGE SCALE GENOMIC DNA]</scope>
</reference>
<comment type="caution">
    <text evidence="6">The sequence shown here is derived from an EMBL/GenBank/DDBJ whole genome shotgun (WGS) entry which is preliminary data.</text>
</comment>
<evidence type="ECO:0000313" key="7">
    <source>
        <dbReference type="Proteomes" id="UP000288216"/>
    </source>
</evidence>
<dbReference type="InterPro" id="IPR017939">
    <property type="entry name" value="G-Glutamylcylcotransferase"/>
</dbReference>
<feature type="non-terminal residue" evidence="6">
    <location>
        <position position="1"/>
    </location>
</feature>
<feature type="chain" id="PRO_5019069526" description="gamma-glutamylcyclotransferase" evidence="5">
    <location>
        <begin position="22"/>
        <end position="215"/>
    </location>
</feature>
<dbReference type="InterPro" id="IPR036568">
    <property type="entry name" value="GGCT-like_sf"/>
</dbReference>
<evidence type="ECO:0000256" key="2">
    <source>
        <dbReference type="ARBA" id="ARBA00023239"/>
    </source>
</evidence>
<dbReference type="AlphaFoldDB" id="A0A401PZ08"/>
<organism evidence="6 7">
    <name type="scientific">Scyliorhinus torazame</name>
    <name type="common">Cloudy catshark</name>
    <name type="synonym">Catulus torazame</name>
    <dbReference type="NCBI Taxonomy" id="75743"/>
    <lineage>
        <taxon>Eukaryota</taxon>
        <taxon>Metazoa</taxon>
        <taxon>Chordata</taxon>
        <taxon>Craniata</taxon>
        <taxon>Vertebrata</taxon>
        <taxon>Chondrichthyes</taxon>
        <taxon>Elasmobranchii</taxon>
        <taxon>Galeomorphii</taxon>
        <taxon>Galeoidea</taxon>
        <taxon>Carcharhiniformes</taxon>
        <taxon>Scyliorhinidae</taxon>
        <taxon>Scyliorhinus</taxon>
    </lineage>
</organism>
<keyword evidence="2" id="KW-0456">Lyase</keyword>
<dbReference type="EMBL" id="BFAA01010422">
    <property type="protein sequence ID" value="GCB78310.1"/>
    <property type="molecule type" value="Genomic_DNA"/>
</dbReference>
<dbReference type="Gene3D" id="3.10.490.10">
    <property type="entry name" value="Gamma-glutamyl cyclotransferase-like"/>
    <property type="match status" value="1"/>
</dbReference>
<evidence type="ECO:0000256" key="3">
    <source>
        <dbReference type="PIRSR" id="PIRSR617939-1"/>
    </source>
</evidence>
<dbReference type="PANTHER" id="PTHR12935:SF0">
    <property type="entry name" value="GAMMA-GLUTAMYLCYCLOTRANSFERASE"/>
    <property type="match status" value="1"/>
</dbReference>
<keyword evidence="5" id="KW-0732">Signal</keyword>
<feature type="binding site" evidence="4">
    <location>
        <begin position="36"/>
        <end position="41"/>
    </location>
    <ligand>
        <name>substrate</name>
    </ligand>
</feature>
<dbReference type="STRING" id="75743.A0A401PZ08"/>
<evidence type="ECO:0000313" key="6">
    <source>
        <dbReference type="EMBL" id="GCB78310.1"/>
    </source>
</evidence>
<dbReference type="SUPFAM" id="SSF110857">
    <property type="entry name" value="Gamma-glutamyl cyclotransferase-like"/>
    <property type="match status" value="1"/>
</dbReference>
<dbReference type="OrthoDB" id="2924818at2759"/>
<dbReference type="PANTHER" id="PTHR12935">
    <property type="entry name" value="GAMMA-GLUTAMYLCYCLOTRANSFERASE"/>
    <property type="match status" value="1"/>
</dbReference>
<dbReference type="EC" id="4.3.2.9" evidence="1"/>
<sequence length="215" mass="24086">WRCGAPLLCVIWGIVTMQVNSTEQRDVPANGEGFYYFGYGSNLLSERLQLQNPSAVQVAVGCLKGYKVAFGGFEQRLSSWGGGVATIIPSPDDDVWGVVWHLKAADQHSLDDQEGVQEGYYRPIEVQIQQENNEEMMCRTYQMNNFTSALPSPIYKEVICTGAKRSGLPAEYRKKLEAITTNNYNGTNPFIMKIRAMLNTLQNNTSVKDCLLKRC</sequence>
<gene>
    <name evidence="6" type="ORF">scyTo_0016808</name>
</gene>
<feature type="active site" description="Proton acceptor" evidence="3">
    <location>
        <position position="114"/>
    </location>
</feature>
<protein>
    <recommendedName>
        <fullName evidence="1">gamma-glutamylcyclotransferase</fullName>
        <ecNumber evidence="1">4.3.2.9</ecNumber>
    </recommendedName>
</protein>
<dbReference type="OMA" id="NFHACLP"/>
<dbReference type="InterPro" id="IPR013024">
    <property type="entry name" value="GGCT-like"/>
</dbReference>
<dbReference type="CDD" id="cd06661">
    <property type="entry name" value="GGCT_like"/>
    <property type="match status" value="1"/>
</dbReference>
<evidence type="ECO:0000256" key="4">
    <source>
        <dbReference type="PIRSR" id="PIRSR617939-2"/>
    </source>
</evidence>
<dbReference type="GO" id="GO:0003839">
    <property type="term" value="F:gamma-glutamylcyclotransferase activity"/>
    <property type="evidence" value="ECO:0007669"/>
    <property type="project" value="UniProtKB-EC"/>
</dbReference>
<feature type="signal peptide" evidence="5">
    <location>
        <begin position="1"/>
        <end position="21"/>
    </location>
</feature>
<accession>A0A401PZ08</accession>
<feature type="binding site" evidence="4">
    <location>
        <position position="155"/>
    </location>
    <ligand>
        <name>substrate</name>
    </ligand>
</feature>